<evidence type="ECO:0000256" key="4">
    <source>
        <dbReference type="SAM" id="MobiDB-lite"/>
    </source>
</evidence>
<feature type="compositionally biased region" description="Basic residues" evidence="4">
    <location>
        <begin position="749"/>
        <end position="769"/>
    </location>
</feature>
<feature type="domain" description="NAA35-like N-terminal" evidence="5">
    <location>
        <begin position="39"/>
        <end position="194"/>
    </location>
</feature>
<accession>A0A0L0TEP7</accession>
<dbReference type="STRING" id="578462.A0A0L0TEP7"/>
<dbReference type="Pfam" id="PF25789">
    <property type="entry name" value="TPR_NAA35"/>
    <property type="match status" value="1"/>
</dbReference>
<dbReference type="Proteomes" id="UP000054350">
    <property type="component" value="Unassembled WGS sequence"/>
</dbReference>
<evidence type="ECO:0000256" key="2">
    <source>
        <dbReference type="ARBA" id="ARBA00006289"/>
    </source>
</evidence>
<protein>
    <recommendedName>
        <fullName evidence="9">Mak10 subunit, NatC N(Alpha)-terminal acetyltransferase</fullName>
    </recommendedName>
</protein>
<dbReference type="Pfam" id="PF04112">
    <property type="entry name" value="Mak10"/>
    <property type="match status" value="1"/>
</dbReference>
<dbReference type="OMA" id="ESFLMID"/>
<feature type="compositionally biased region" description="Acidic residues" evidence="4">
    <location>
        <begin position="788"/>
        <end position="800"/>
    </location>
</feature>
<organism evidence="7 8">
    <name type="scientific">Allomyces macrogynus (strain ATCC 38327)</name>
    <name type="common">Allomyces javanicus var. macrogynus</name>
    <dbReference type="NCBI Taxonomy" id="578462"/>
    <lineage>
        <taxon>Eukaryota</taxon>
        <taxon>Fungi</taxon>
        <taxon>Fungi incertae sedis</taxon>
        <taxon>Blastocladiomycota</taxon>
        <taxon>Blastocladiomycetes</taxon>
        <taxon>Blastocladiales</taxon>
        <taxon>Blastocladiaceae</taxon>
        <taxon>Allomyces</taxon>
    </lineage>
</organism>
<evidence type="ECO:0000313" key="7">
    <source>
        <dbReference type="EMBL" id="KNE73170.1"/>
    </source>
</evidence>
<dbReference type="GO" id="GO:0031417">
    <property type="term" value="C:NatC complex"/>
    <property type="evidence" value="ECO:0007669"/>
    <property type="project" value="InterPro"/>
</dbReference>
<gene>
    <name evidence="7" type="ORF">AMAG_17367</name>
</gene>
<dbReference type="EMBL" id="GG745389">
    <property type="protein sequence ID" value="KNE73170.1"/>
    <property type="molecule type" value="Genomic_DNA"/>
</dbReference>
<evidence type="ECO:0000256" key="1">
    <source>
        <dbReference type="ARBA" id="ARBA00004496"/>
    </source>
</evidence>
<feature type="region of interest" description="Disordered" evidence="4">
    <location>
        <begin position="1"/>
        <end position="20"/>
    </location>
</feature>
<dbReference type="InterPro" id="IPR007244">
    <property type="entry name" value="Naa35_N"/>
</dbReference>
<keyword evidence="3" id="KW-0963">Cytoplasm</keyword>
<dbReference type="VEuPathDB" id="FungiDB:AMAG_17367"/>
<sequence length="843" mass="91804">METNGDAGQQRPDNGKKPDESFVDITQWLETETSALPTGHVVRSESFLMIDAMMAIEIMTPKMDAGLVTDEDLRTPALDRAWVEATADRLAASEHGDRDITATMVALLLAETSFLYGLPLADTLFTCAYVQHVDALDVLATDHPAIAALRASIRGTIKLAGGVVTLMRQAGVYEDEDFSTEAHHFDLLPDVREIDIVADLVAAEKRVKGTDLAPLVALHRHALVAFSRVSVRDMEAASDAIGLWRRALDTVRDQVVPNVELGGEDWWAWGFNPRANRKLVVGCPPRNIKLMGVEPALDFWSKLTTHFSILASLPPVIRAVDILPLTTYLSSTPSIGFTAIPRALLQYVLLAHDLRMLGTVPFSQWVKQLCAESADPPYLTPMACGLVASVAVTDARARAMLAKQVDERVAPVLRTVFQTLDRNILDLLRSGLHNPARQRRMIAKIFKYLDQTQAAAEEWDVQLQEVMRETGDPFYLTTFTYALKLRAMVHYIDVGSSLAIYAPRELPALYYHIDHLLSALGSTLDRQARCATYAHLRVAHALDAVQLRPSSALRKRAGKTKPAPQFAAVATDLLADPEWRWIDARRAMAAGMFLILAVTGEPLNEDLGGEGDTPRTAGKGYGWRLQYVQRFRALHAAGTPEPRTADVYLADVNQARASPAATLAAASAHLAMAHAHLAALASSAERAAQALHLGGLLGDWAREHAVQVVQGLLDTCIASQTAVEQLGAYLPRPATPETKKSPQPQLKAPARHNHGKKGGKKGPAGKKRGPSAGGRGKGKPAAKQQEREEGDEEGLGEDAAEPQIVWPAVRVEFGPESSVFGRLVVEQPEVVEEQVVENAETRA</sequence>
<evidence type="ECO:0000256" key="3">
    <source>
        <dbReference type="ARBA" id="ARBA00022490"/>
    </source>
</evidence>
<proteinExistence type="inferred from homology"/>
<comment type="subcellular location">
    <subcellularLocation>
        <location evidence="1">Cytoplasm</location>
    </subcellularLocation>
</comment>
<dbReference type="PANTHER" id="PTHR21373">
    <property type="entry name" value="GLUCOSE REPRESSIBLE PROTEIN MAK10"/>
    <property type="match status" value="1"/>
</dbReference>
<evidence type="ECO:0000259" key="6">
    <source>
        <dbReference type="Pfam" id="PF25789"/>
    </source>
</evidence>
<evidence type="ECO:0008006" key="9">
    <source>
        <dbReference type="Google" id="ProtNLM"/>
    </source>
</evidence>
<evidence type="ECO:0000313" key="8">
    <source>
        <dbReference type="Proteomes" id="UP000054350"/>
    </source>
</evidence>
<dbReference type="InterPro" id="IPR057982">
    <property type="entry name" value="TPR_NAA35"/>
</dbReference>
<dbReference type="eggNOG" id="KOG2343">
    <property type="taxonomic scope" value="Eukaryota"/>
</dbReference>
<reference evidence="7 8" key="1">
    <citation type="submission" date="2009-11" db="EMBL/GenBank/DDBJ databases">
        <title>Annotation of Allomyces macrogynus ATCC 38327.</title>
        <authorList>
            <consortium name="The Broad Institute Genome Sequencing Platform"/>
            <person name="Russ C."/>
            <person name="Cuomo C."/>
            <person name="Burger G."/>
            <person name="Gray M.W."/>
            <person name="Holland P.W.H."/>
            <person name="King N."/>
            <person name="Lang F.B.F."/>
            <person name="Roger A.J."/>
            <person name="Ruiz-Trillo I."/>
            <person name="Young S.K."/>
            <person name="Zeng Q."/>
            <person name="Gargeya S."/>
            <person name="Fitzgerald M."/>
            <person name="Haas B."/>
            <person name="Abouelleil A."/>
            <person name="Alvarado L."/>
            <person name="Arachchi H.M."/>
            <person name="Berlin A."/>
            <person name="Chapman S.B."/>
            <person name="Gearin G."/>
            <person name="Goldberg J."/>
            <person name="Griggs A."/>
            <person name="Gujja S."/>
            <person name="Hansen M."/>
            <person name="Heiman D."/>
            <person name="Howarth C."/>
            <person name="Larimer J."/>
            <person name="Lui A."/>
            <person name="MacDonald P.J.P."/>
            <person name="McCowen C."/>
            <person name="Montmayeur A."/>
            <person name="Murphy C."/>
            <person name="Neiman D."/>
            <person name="Pearson M."/>
            <person name="Priest M."/>
            <person name="Roberts A."/>
            <person name="Saif S."/>
            <person name="Shea T."/>
            <person name="Sisk P."/>
            <person name="Stolte C."/>
            <person name="Sykes S."/>
            <person name="Wortman J."/>
            <person name="Nusbaum C."/>
            <person name="Birren B."/>
        </authorList>
    </citation>
    <scope>NUCLEOTIDE SEQUENCE [LARGE SCALE GENOMIC DNA]</scope>
    <source>
        <strain evidence="7 8">ATCC 38327</strain>
    </source>
</reference>
<feature type="domain" description="NAA35-like TPR repeats" evidence="6">
    <location>
        <begin position="339"/>
        <end position="689"/>
    </location>
</feature>
<name>A0A0L0TEP7_ALLM3</name>
<evidence type="ECO:0000259" key="5">
    <source>
        <dbReference type="Pfam" id="PF04112"/>
    </source>
</evidence>
<dbReference type="InterPro" id="IPR057983">
    <property type="entry name" value="NAA35-like_N"/>
</dbReference>
<dbReference type="AlphaFoldDB" id="A0A0L0TEP7"/>
<dbReference type="OrthoDB" id="269405at2759"/>
<dbReference type="PANTHER" id="PTHR21373:SF0">
    <property type="entry name" value="N-ALPHA-ACETYLTRANSFERASE 35, NATC AUXILIARY SUBUNIT"/>
    <property type="match status" value="1"/>
</dbReference>
<keyword evidence="8" id="KW-1185">Reference proteome</keyword>
<feature type="region of interest" description="Disordered" evidence="4">
    <location>
        <begin position="732"/>
        <end position="804"/>
    </location>
</feature>
<comment type="similarity">
    <text evidence="2">Belongs to the MAK10 family.</text>
</comment>
<reference evidence="8" key="2">
    <citation type="submission" date="2009-11" db="EMBL/GenBank/DDBJ databases">
        <title>The Genome Sequence of Allomyces macrogynus strain ATCC 38327.</title>
        <authorList>
            <consortium name="The Broad Institute Genome Sequencing Platform"/>
            <person name="Russ C."/>
            <person name="Cuomo C."/>
            <person name="Shea T."/>
            <person name="Young S.K."/>
            <person name="Zeng Q."/>
            <person name="Koehrsen M."/>
            <person name="Haas B."/>
            <person name="Borodovsky M."/>
            <person name="Guigo R."/>
            <person name="Alvarado L."/>
            <person name="Berlin A."/>
            <person name="Borenstein D."/>
            <person name="Chen Z."/>
            <person name="Engels R."/>
            <person name="Freedman E."/>
            <person name="Gellesch M."/>
            <person name="Goldberg J."/>
            <person name="Griggs A."/>
            <person name="Gujja S."/>
            <person name="Heiman D."/>
            <person name="Hepburn T."/>
            <person name="Howarth C."/>
            <person name="Jen D."/>
            <person name="Larson L."/>
            <person name="Lewis B."/>
            <person name="Mehta T."/>
            <person name="Park D."/>
            <person name="Pearson M."/>
            <person name="Roberts A."/>
            <person name="Saif S."/>
            <person name="Shenoy N."/>
            <person name="Sisk P."/>
            <person name="Stolte C."/>
            <person name="Sykes S."/>
            <person name="Walk T."/>
            <person name="White J."/>
            <person name="Yandava C."/>
            <person name="Burger G."/>
            <person name="Gray M.W."/>
            <person name="Holland P.W.H."/>
            <person name="King N."/>
            <person name="Lang F.B.F."/>
            <person name="Roger A.J."/>
            <person name="Ruiz-Trillo I."/>
            <person name="Lander E."/>
            <person name="Nusbaum C."/>
        </authorList>
    </citation>
    <scope>NUCLEOTIDE SEQUENCE [LARGE SCALE GENOMIC DNA]</scope>
    <source>
        <strain evidence="8">ATCC 38327</strain>
    </source>
</reference>